<dbReference type="InterPro" id="IPR030389">
    <property type="entry name" value="G_FEOB_dom"/>
</dbReference>
<feature type="binding site" evidence="14">
    <location>
        <begin position="117"/>
        <end position="124"/>
    </location>
    <ligand>
        <name>GTP</name>
        <dbReference type="ChEBI" id="CHEBI:37565"/>
        <label>1</label>
    </ligand>
</feature>
<dbReference type="GO" id="GO:0046914">
    <property type="term" value="F:transition metal ion binding"/>
    <property type="evidence" value="ECO:0007669"/>
    <property type="project" value="InterPro"/>
</dbReference>
<keyword evidence="17" id="KW-0175">Coiled coil</keyword>
<feature type="binding site" evidence="15">
    <location>
        <position position="131"/>
    </location>
    <ligand>
        <name>Mg(2+)</name>
        <dbReference type="ChEBI" id="CHEBI:18420"/>
        <label>2</label>
    </ligand>
</feature>
<dbReference type="SUPFAM" id="SSF52540">
    <property type="entry name" value="P-loop containing nucleoside triphosphate hydrolases"/>
    <property type="match status" value="1"/>
</dbReference>
<keyword evidence="7 16" id="KW-1133">Transmembrane helix</keyword>
<comment type="caution">
    <text evidence="19">The sequence shown here is derived from an EMBL/GenBank/DDBJ whole genome shotgun (WGS) entry which is preliminary data.</text>
</comment>
<sequence>MKLSELKTGEVAIIDKVGGKGAFRKRILEMGFIQGKEVTVVHSAPLSDPIYYRILDYNVSLRRDDAALIEVRRIDVKEENPEEEPASFKNTTMPEDSRPFLQSDFQKKETIRVALMGNPNCGKTSLFNKASGAHEHVGNYSGVTIEAKSGYIYFRGYRIELIDLPGTYSLSPYSPEERYIRNFLTSETSRPDIVLNVIDVTNIERNLYLTLQIKEMDIPMVVALNMFDEFNKRKEFLDYPSLGRLLSIPMVPTICRSGMGLHALFDQIVTVYEGLKHTPQDMLNPETGIVRSIHINYGSTIEPVIQNLQEKVEKYIDLPSHVSSRYIAVKLVEQDRYTEDFLKNNFAKGAFLITVRDYELKVLEGHLGNDDVEAQMTDQRYGFIAGALRETYVHKRKHVENLTDRIDRIVTHRAWGFPIFMFFMFIMFQCTFVLGEYPMQWLELLVEVLSGFVAQWMPAGPLKDLIINGVIGGVGGVIVFLPNILILYLFISIMEDTGYMSRAAFIMDRIMHKMGLHGKSFIPLVMGFGCNVPAIMATRTIESPKSRMITMLVLPFMSCSARLPVYLLLAGAFFPSSAGVVLFSLYLLGMLLAVITARILKGSVFKGEDIPFVMELPPYRIPTTKSVLIHMWTRGKQYLRKMGTVILLASIVIWFLGYFPRSDERMDNLEKQIARTEADASLEQTQKEQIIDSLSLVEHMIHQENSYIGRLGKMVEPVMQPLGFDWKMSVSLVSGLAAKEVVVSTLGVIYTGNADDSEKATAQLSERLKSDVKIDGTPSFSPLVAYSFMVFVLIYFPCIATVVAIGRESGSWKWSLFSILYSCTLAWMVSCLIFQLGSLL</sequence>
<evidence type="ECO:0000256" key="3">
    <source>
        <dbReference type="ARBA" id="ARBA00022475"/>
    </source>
</evidence>
<keyword evidence="4 16" id="KW-0410">Iron transport</keyword>
<dbReference type="PANTHER" id="PTHR43185:SF1">
    <property type="entry name" value="FE(2+) TRANSPORTER FEOB"/>
    <property type="match status" value="1"/>
</dbReference>
<dbReference type="GO" id="GO:0005886">
    <property type="term" value="C:plasma membrane"/>
    <property type="evidence" value="ECO:0007669"/>
    <property type="project" value="UniProtKB-SubCell"/>
</dbReference>
<dbReference type="PROSITE" id="PS51711">
    <property type="entry name" value="G_FEOB"/>
    <property type="match status" value="1"/>
</dbReference>
<evidence type="ECO:0000256" key="7">
    <source>
        <dbReference type="ARBA" id="ARBA00022989"/>
    </source>
</evidence>
<comment type="subcellular location">
    <subcellularLocation>
        <location evidence="16">Cell inner membrane</location>
        <topology evidence="16">Multi-pass membrane protein</topology>
    </subcellularLocation>
    <subcellularLocation>
        <location evidence="1">Cell membrane</location>
        <topology evidence="1">Multi-pass membrane protein</topology>
    </subcellularLocation>
</comment>
<dbReference type="Proteomes" id="UP000030103">
    <property type="component" value="Unassembled WGS sequence"/>
</dbReference>
<comment type="similarity">
    <text evidence="16">Belongs to the TRAFAC class TrmE-Era-EngA-EngB-Septin-like GTPase superfamily. FeoB GTPase (TC 9.A.8) family.</text>
</comment>
<dbReference type="InterPro" id="IPR011640">
    <property type="entry name" value="Fe2_transport_prot_B_C"/>
</dbReference>
<evidence type="ECO:0000256" key="16">
    <source>
        <dbReference type="RuleBase" id="RU362098"/>
    </source>
</evidence>
<dbReference type="AlphaFoldDB" id="A0A0A2EC14"/>
<reference evidence="19 20" key="1">
    <citation type="submission" date="2014-09" db="EMBL/GenBank/DDBJ databases">
        <title>Draft Genome Sequence of Porphyromonas macacae COT-192_OH2859.</title>
        <authorList>
            <person name="Wallis C."/>
            <person name="Deusch O."/>
            <person name="O'Flynn C."/>
            <person name="Davis I."/>
            <person name="Horsfall A."/>
            <person name="Kirkwood N."/>
            <person name="Harris S."/>
            <person name="Eisen J.A."/>
            <person name="Coil D.A."/>
            <person name="Darling A.E."/>
            <person name="Jospin G."/>
            <person name="Alexiev A."/>
        </authorList>
    </citation>
    <scope>NUCLEOTIDE SEQUENCE [LARGE SCALE GENOMIC DNA]</scope>
    <source>
        <strain evidence="20">COT-192 OH2859</strain>
    </source>
</reference>
<dbReference type="STRING" id="28115.HQ47_02295"/>
<feature type="transmembrane region" description="Helical" evidence="16">
    <location>
        <begin position="465"/>
        <end position="491"/>
    </location>
</feature>
<feature type="transmembrane region" description="Helical" evidence="16">
    <location>
        <begin position="549"/>
        <end position="574"/>
    </location>
</feature>
<feature type="transmembrane region" description="Helical" evidence="16">
    <location>
        <begin position="580"/>
        <end position="600"/>
    </location>
</feature>
<protein>
    <recommendedName>
        <fullName evidence="12 13">Ferrous iron transport protein B</fullName>
    </recommendedName>
</protein>
<feature type="binding site" evidence="14">
    <location>
        <begin position="163"/>
        <end position="166"/>
    </location>
    <ligand>
        <name>GTP</name>
        <dbReference type="ChEBI" id="CHEBI:37565"/>
        <label>1</label>
    </ligand>
</feature>
<evidence type="ECO:0000256" key="1">
    <source>
        <dbReference type="ARBA" id="ARBA00004651"/>
    </source>
</evidence>
<evidence type="ECO:0000259" key="18">
    <source>
        <dbReference type="PROSITE" id="PS51711"/>
    </source>
</evidence>
<keyword evidence="11 16" id="KW-0472">Membrane</keyword>
<dbReference type="InterPro" id="IPR038157">
    <property type="entry name" value="FeoA_core_dom"/>
</dbReference>
<dbReference type="Pfam" id="PF04023">
    <property type="entry name" value="FeoA"/>
    <property type="match status" value="1"/>
</dbReference>
<dbReference type="Gene3D" id="1.10.287.1770">
    <property type="match status" value="1"/>
</dbReference>
<dbReference type="InterPro" id="IPR008988">
    <property type="entry name" value="Transcriptional_repressor_C"/>
</dbReference>
<dbReference type="Pfam" id="PF17910">
    <property type="entry name" value="FeoB_Cyto"/>
    <property type="match status" value="1"/>
</dbReference>
<evidence type="ECO:0000313" key="20">
    <source>
        <dbReference type="Proteomes" id="UP000030103"/>
    </source>
</evidence>
<dbReference type="EMBL" id="JRFA01000008">
    <property type="protein sequence ID" value="KGN75192.1"/>
    <property type="molecule type" value="Genomic_DNA"/>
</dbReference>
<dbReference type="InterPro" id="IPR007167">
    <property type="entry name" value="Fe-transptr_FeoA-like"/>
</dbReference>
<dbReference type="InterPro" id="IPR011642">
    <property type="entry name" value="Gate_dom"/>
</dbReference>
<dbReference type="InterPro" id="IPR041069">
    <property type="entry name" value="FeoB_Cyto"/>
</dbReference>
<feature type="transmembrane region" description="Helical" evidence="16">
    <location>
        <begin position="817"/>
        <end position="837"/>
    </location>
</feature>
<dbReference type="GO" id="GO:0005525">
    <property type="term" value="F:GTP binding"/>
    <property type="evidence" value="ECO:0007669"/>
    <property type="project" value="UniProtKB-KW"/>
</dbReference>
<dbReference type="CDD" id="cd01879">
    <property type="entry name" value="FeoB"/>
    <property type="match status" value="1"/>
</dbReference>
<evidence type="ECO:0000256" key="4">
    <source>
        <dbReference type="ARBA" id="ARBA00022496"/>
    </source>
</evidence>
<keyword evidence="10 14" id="KW-0342">GTP-binding</keyword>
<accession>A0A0A2EC14</accession>
<feature type="binding site" evidence="14">
    <location>
        <begin position="225"/>
        <end position="228"/>
    </location>
    <ligand>
        <name>GTP</name>
        <dbReference type="ChEBI" id="CHEBI:37565"/>
        <label>1</label>
    </ligand>
</feature>
<keyword evidence="9" id="KW-0406">Ion transport</keyword>
<keyword evidence="15" id="KW-0460">Magnesium</keyword>
<feature type="transmembrane region" description="Helical" evidence="16">
    <location>
        <begin position="441"/>
        <end position="459"/>
    </location>
</feature>
<dbReference type="RefSeq" id="WP_036873001.1">
    <property type="nucleotide sequence ID" value="NZ_JRFA01000008.1"/>
</dbReference>
<dbReference type="SMART" id="SM00899">
    <property type="entry name" value="FeoA"/>
    <property type="match status" value="1"/>
</dbReference>
<dbReference type="PANTHER" id="PTHR43185">
    <property type="entry name" value="FERROUS IRON TRANSPORT PROTEIN B"/>
    <property type="match status" value="1"/>
</dbReference>
<dbReference type="NCBIfam" id="TIGR00231">
    <property type="entry name" value="small_GTP"/>
    <property type="match status" value="1"/>
</dbReference>
<dbReference type="InterPro" id="IPR003373">
    <property type="entry name" value="Fe2_transport_prot-B"/>
</dbReference>
<feature type="transmembrane region" description="Helical" evidence="16">
    <location>
        <begin position="783"/>
        <end position="805"/>
    </location>
</feature>
<keyword evidence="20" id="KW-1185">Reference proteome</keyword>
<dbReference type="Pfam" id="PF07664">
    <property type="entry name" value="FeoB_C"/>
    <property type="match status" value="1"/>
</dbReference>
<keyword evidence="2 16" id="KW-0813">Transport</keyword>
<evidence type="ECO:0000256" key="11">
    <source>
        <dbReference type="ARBA" id="ARBA00023136"/>
    </source>
</evidence>
<evidence type="ECO:0000313" key="19">
    <source>
        <dbReference type="EMBL" id="KGN75192.1"/>
    </source>
</evidence>
<keyword evidence="8 16" id="KW-0408">Iron</keyword>
<dbReference type="Gene3D" id="2.30.30.90">
    <property type="match status" value="1"/>
</dbReference>
<dbReference type="Pfam" id="PF07670">
    <property type="entry name" value="Gate"/>
    <property type="match status" value="2"/>
</dbReference>
<dbReference type="InterPro" id="IPR027417">
    <property type="entry name" value="P-loop_NTPase"/>
</dbReference>
<evidence type="ECO:0000256" key="10">
    <source>
        <dbReference type="ARBA" id="ARBA00023134"/>
    </source>
</evidence>
<organism evidence="19 20">
    <name type="scientific">Porphyromonas macacae</name>
    <dbReference type="NCBI Taxonomy" id="28115"/>
    <lineage>
        <taxon>Bacteria</taxon>
        <taxon>Pseudomonadati</taxon>
        <taxon>Bacteroidota</taxon>
        <taxon>Bacteroidia</taxon>
        <taxon>Bacteroidales</taxon>
        <taxon>Porphyromonadaceae</taxon>
        <taxon>Porphyromonas</taxon>
    </lineage>
</organism>
<evidence type="ECO:0000256" key="17">
    <source>
        <dbReference type="SAM" id="Coils"/>
    </source>
</evidence>
<evidence type="ECO:0000256" key="13">
    <source>
        <dbReference type="NCBIfam" id="TIGR00437"/>
    </source>
</evidence>
<evidence type="ECO:0000256" key="2">
    <source>
        <dbReference type="ARBA" id="ARBA00022448"/>
    </source>
</evidence>
<feature type="transmembrane region" description="Helical" evidence="16">
    <location>
        <begin position="638"/>
        <end position="659"/>
    </location>
</feature>
<dbReference type="InterPro" id="IPR050860">
    <property type="entry name" value="FeoB_GTPase"/>
</dbReference>
<gene>
    <name evidence="19" type="ORF">HQ47_02295</name>
</gene>
<dbReference type="InterPro" id="IPR005225">
    <property type="entry name" value="Small_GTP-bd"/>
</dbReference>
<comment type="function">
    <text evidence="16">Probable transporter of a GTP-driven Fe(2+) uptake system.</text>
</comment>
<dbReference type="OrthoDB" id="9809127at2"/>
<evidence type="ECO:0000256" key="9">
    <source>
        <dbReference type="ARBA" id="ARBA00023065"/>
    </source>
</evidence>
<feature type="binding site" evidence="15">
    <location>
        <position position="132"/>
    </location>
    <ligand>
        <name>Mg(2+)</name>
        <dbReference type="ChEBI" id="CHEBI:18420"/>
        <label>2</label>
    </ligand>
</feature>
<dbReference type="Gene3D" id="3.40.50.300">
    <property type="entry name" value="P-loop containing nucleotide triphosphate hydrolases"/>
    <property type="match status" value="1"/>
</dbReference>
<evidence type="ECO:0000256" key="5">
    <source>
        <dbReference type="ARBA" id="ARBA00022692"/>
    </source>
</evidence>
<feature type="binding site" evidence="15">
    <location>
        <position position="128"/>
    </location>
    <ligand>
        <name>Mg(2+)</name>
        <dbReference type="ChEBI" id="CHEBI:18420"/>
        <label>2</label>
    </ligand>
</feature>
<feature type="coiled-coil region" evidence="17">
    <location>
        <begin position="659"/>
        <end position="686"/>
    </location>
</feature>
<dbReference type="Pfam" id="PF02421">
    <property type="entry name" value="FeoB_N"/>
    <property type="match status" value="1"/>
</dbReference>
<evidence type="ECO:0000256" key="6">
    <source>
        <dbReference type="ARBA" id="ARBA00022741"/>
    </source>
</evidence>
<evidence type="ECO:0000256" key="14">
    <source>
        <dbReference type="PIRSR" id="PIRSR603373-1"/>
    </source>
</evidence>
<proteinExistence type="inferred from homology"/>
<evidence type="ECO:0000256" key="8">
    <source>
        <dbReference type="ARBA" id="ARBA00023004"/>
    </source>
</evidence>
<name>A0A0A2EC14_9PORP</name>
<dbReference type="eggNOG" id="COG0370">
    <property type="taxonomic scope" value="Bacteria"/>
</dbReference>
<evidence type="ECO:0000256" key="12">
    <source>
        <dbReference type="ARBA" id="ARBA00031200"/>
    </source>
</evidence>
<keyword evidence="15" id="KW-0479">Metal-binding</keyword>
<feature type="domain" description="FeoB-type G" evidence="18">
    <location>
        <begin position="110"/>
        <end position="274"/>
    </location>
</feature>
<dbReference type="SUPFAM" id="SSF50037">
    <property type="entry name" value="C-terminal domain of transcriptional repressors"/>
    <property type="match status" value="1"/>
</dbReference>
<dbReference type="GO" id="GO:0015093">
    <property type="term" value="F:ferrous iron transmembrane transporter activity"/>
    <property type="evidence" value="ECO:0007669"/>
    <property type="project" value="UniProtKB-UniRule"/>
</dbReference>
<feature type="binding site" evidence="14">
    <location>
        <begin position="142"/>
        <end position="146"/>
    </location>
    <ligand>
        <name>GTP</name>
        <dbReference type="ChEBI" id="CHEBI:37565"/>
        <label>1</label>
    </ligand>
</feature>
<keyword evidence="6 14" id="KW-0547">Nucleotide-binding</keyword>
<feature type="transmembrane region" description="Helical" evidence="16">
    <location>
        <begin position="415"/>
        <end position="434"/>
    </location>
</feature>
<dbReference type="NCBIfam" id="TIGR00437">
    <property type="entry name" value="feoB"/>
    <property type="match status" value="1"/>
</dbReference>
<keyword evidence="5 16" id="KW-0812">Transmembrane</keyword>
<keyword evidence="3" id="KW-1003">Cell membrane</keyword>
<evidence type="ECO:0000256" key="15">
    <source>
        <dbReference type="PIRSR" id="PIRSR603373-2"/>
    </source>
</evidence>